<organism evidence="2 3">
    <name type="scientific">Agrocybe chaxingu</name>
    <dbReference type="NCBI Taxonomy" id="84603"/>
    <lineage>
        <taxon>Eukaryota</taxon>
        <taxon>Fungi</taxon>
        <taxon>Dikarya</taxon>
        <taxon>Basidiomycota</taxon>
        <taxon>Agaricomycotina</taxon>
        <taxon>Agaricomycetes</taxon>
        <taxon>Agaricomycetidae</taxon>
        <taxon>Agaricales</taxon>
        <taxon>Agaricineae</taxon>
        <taxon>Strophariaceae</taxon>
        <taxon>Agrocybe</taxon>
    </lineage>
</organism>
<keyword evidence="3" id="KW-1185">Reference proteome</keyword>
<feature type="region of interest" description="Disordered" evidence="1">
    <location>
        <begin position="1"/>
        <end position="111"/>
    </location>
</feature>
<evidence type="ECO:0000256" key="1">
    <source>
        <dbReference type="SAM" id="MobiDB-lite"/>
    </source>
</evidence>
<sequence length="161" mass="16923">MTAFSDHRPQPAEGHSRIPEHSDVPKATYVHHGQDHSGTSPSAIRGETTPSSPTLSCRSRTLSVSSVSSFISSDTADDVDNSHIAVGSTSSPTIASRTPESPFDGQADRDSLPLNTCAGYVEGTAARAFEDQTTTSGIIGDAPADSRDSHVTNKDRPSRSD</sequence>
<feature type="compositionally biased region" description="Polar residues" evidence="1">
    <location>
        <begin position="36"/>
        <end position="53"/>
    </location>
</feature>
<evidence type="ECO:0000313" key="2">
    <source>
        <dbReference type="EMBL" id="KAJ3504891.1"/>
    </source>
</evidence>
<dbReference type="EMBL" id="JANKHO010000949">
    <property type="protein sequence ID" value="KAJ3504891.1"/>
    <property type="molecule type" value="Genomic_DNA"/>
</dbReference>
<proteinExistence type="predicted"/>
<feature type="compositionally biased region" description="Low complexity" evidence="1">
    <location>
        <begin position="54"/>
        <end position="73"/>
    </location>
</feature>
<reference evidence="2" key="1">
    <citation type="submission" date="2022-07" db="EMBL/GenBank/DDBJ databases">
        <title>Genome Sequence of Agrocybe chaxingu.</title>
        <authorList>
            <person name="Buettner E."/>
        </authorList>
    </citation>
    <scope>NUCLEOTIDE SEQUENCE</scope>
    <source>
        <strain evidence="2">MP-N11</strain>
    </source>
</reference>
<feature type="region of interest" description="Disordered" evidence="1">
    <location>
        <begin position="128"/>
        <end position="161"/>
    </location>
</feature>
<accession>A0A9W8MSV2</accession>
<feature type="compositionally biased region" description="Polar residues" evidence="1">
    <location>
        <begin position="87"/>
        <end position="99"/>
    </location>
</feature>
<evidence type="ECO:0000313" key="3">
    <source>
        <dbReference type="Proteomes" id="UP001148786"/>
    </source>
</evidence>
<dbReference type="Proteomes" id="UP001148786">
    <property type="component" value="Unassembled WGS sequence"/>
</dbReference>
<name>A0A9W8MSV2_9AGAR</name>
<dbReference type="AlphaFoldDB" id="A0A9W8MSV2"/>
<feature type="compositionally biased region" description="Basic and acidic residues" evidence="1">
    <location>
        <begin position="144"/>
        <end position="161"/>
    </location>
</feature>
<protein>
    <submittedName>
        <fullName evidence="2">Uncharacterized protein</fullName>
    </submittedName>
</protein>
<feature type="compositionally biased region" description="Basic and acidic residues" evidence="1">
    <location>
        <begin position="1"/>
        <end position="24"/>
    </location>
</feature>
<comment type="caution">
    <text evidence="2">The sequence shown here is derived from an EMBL/GenBank/DDBJ whole genome shotgun (WGS) entry which is preliminary data.</text>
</comment>
<gene>
    <name evidence="2" type="ORF">NLJ89_g7702</name>
</gene>